<accession>A0ABV4J0Q9</accession>
<comment type="caution">
    <text evidence="1">The sequence shown here is derived from an EMBL/GenBank/DDBJ whole genome shotgun (WGS) entry which is preliminary data.</text>
</comment>
<evidence type="ECO:0000313" key="2">
    <source>
        <dbReference type="Proteomes" id="UP001567537"/>
    </source>
</evidence>
<sequence length="78" mass="8606">MVEELLVVLDDVLGEDRDVALSGLRIQVSEQGRADVDRQAAVDDVGGEEPTEVVGERTWCPRRPGWSRRSLRGGVRSC</sequence>
<dbReference type="RefSeq" id="WP_371237617.1">
    <property type="nucleotide sequence ID" value="NZ_JAHWZY010000008.1"/>
</dbReference>
<organism evidence="1 2">
    <name type="scientific">Streptomyces pimonensis</name>
    <dbReference type="NCBI Taxonomy" id="2860288"/>
    <lineage>
        <taxon>Bacteria</taxon>
        <taxon>Bacillati</taxon>
        <taxon>Actinomycetota</taxon>
        <taxon>Actinomycetes</taxon>
        <taxon>Kitasatosporales</taxon>
        <taxon>Streptomycetaceae</taxon>
        <taxon>Streptomyces</taxon>
    </lineage>
</organism>
<proteinExistence type="predicted"/>
<dbReference type="EMBL" id="JAHWZY010000008">
    <property type="protein sequence ID" value="MEZ3179156.1"/>
    <property type="molecule type" value="Genomic_DNA"/>
</dbReference>
<keyword evidence="2" id="KW-1185">Reference proteome</keyword>
<evidence type="ECO:0000313" key="1">
    <source>
        <dbReference type="EMBL" id="MEZ3179156.1"/>
    </source>
</evidence>
<dbReference type="Proteomes" id="UP001567537">
    <property type="component" value="Unassembled WGS sequence"/>
</dbReference>
<gene>
    <name evidence="1" type="ORF">KYY02_10770</name>
</gene>
<name>A0ABV4J0Q9_9ACTN</name>
<protein>
    <submittedName>
        <fullName evidence="1">Uncharacterized protein</fullName>
    </submittedName>
</protein>
<reference evidence="1 2" key="1">
    <citation type="journal article" date="2021" name="Res Sq">
        <title>Streptomyces Pimoensis sp. nov., Isolated From the Taklimakan Desert in Xinjiang, China.</title>
        <authorList>
            <person name="Zhang P."/>
            <person name="Luo X."/>
            <person name="Luo X."/>
            <person name="Liu Z."/>
            <person name="Xia Z."/>
            <person name="Wan C."/>
            <person name="zhang L."/>
        </authorList>
    </citation>
    <scope>NUCLEOTIDE SEQUENCE [LARGE SCALE GENOMIC DNA]</scope>
    <source>
        <strain evidence="1 2">TRM75549</strain>
    </source>
</reference>